<dbReference type="EMBL" id="HF935502">
    <property type="protein sequence ID" value="CCX09999.1"/>
    <property type="molecule type" value="Genomic_DNA"/>
</dbReference>
<proteinExistence type="predicted"/>
<dbReference type="AlphaFoldDB" id="U4L2D4"/>
<organism evidence="2 3">
    <name type="scientific">Pyronema omphalodes (strain CBS 100304)</name>
    <name type="common">Pyronema confluens</name>
    <dbReference type="NCBI Taxonomy" id="1076935"/>
    <lineage>
        <taxon>Eukaryota</taxon>
        <taxon>Fungi</taxon>
        <taxon>Dikarya</taxon>
        <taxon>Ascomycota</taxon>
        <taxon>Pezizomycotina</taxon>
        <taxon>Pezizomycetes</taxon>
        <taxon>Pezizales</taxon>
        <taxon>Pyronemataceae</taxon>
        <taxon>Pyronema</taxon>
    </lineage>
</organism>
<feature type="compositionally biased region" description="Polar residues" evidence="1">
    <location>
        <begin position="9"/>
        <end position="20"/>
    </location>
</feature>
<feature type="region of interest" description="Disordered" evidence="1">
    <location>
        <begin position="1"/>
        <end position="20"/>
    </location>
</feature>
<gene>
    <name evidence="2" type="ORF">PCON_09592</name>
</gene>
<evidence type="ECO:0000256" key="1">
    <source>
        <dbReference type="SAM" id="MobiDB-lite"/>
    </source>
</evidence>
<dbReference type="Proteomes" id="UP000018144">
    <property type="component" value="Unassembled WGS sequence"/>
</dbReference>
<keyword evidence="3" id="KW-1185">Reference proteome</keyword>
<evidence type="ECO:0000313" key="2">
    <source>
        <dbReference type="EMBL" id="CCX09999.1"/>
    </source>
</evidence>
<protein>
    <submittedName>
        <fullName evidence="2">Uncharacterized protein</fullName>
    </submittedName>
</protein>
<reference evidence="2 3" key="1">
    <citation type="journal article" date="2013" name="PLoS Genet.">
        <title>The genome and development-dependent transcriptomes of Pyronema confluens: a window into fungal evolution.</title>
        <authorList>
            <person name="Traeger S."/>
            <person name="Altegoer F."/>
            <person name="Freitag M."/>
            <person name="Gabaldon T."/>
            <person name="Kempken F."/>
            <person name="Kumar A."/>
            <person name="Marcet-Houben M."/>
            <person name="Poggeler S."/>
            <person name="Stajich J.E."/>
            <person name="Nowrousian M."/>
        </authorList>
    </citation>
    <scope>NUCLEOTIDE SEQUENCE [LARGE SCALE GENOMIC DNA]</scope>
    <source>
        <strain evidence="3">CBS 100304</strain>
        <tissue evidence="2">Vegetative mycelium</tissue>
    </source>
</reference>
<name>U4L2D4_PYROM</name>
<sequence>MVRGALLSQPYTVPPSSTLS</sequence>
<accession>U4L2D4</accession>
<evidence type="ECO:0000313" key="3">
    <source>
        <dbReference type="Proteomes" id="UP000018144"/>
    </source>
</evidence>